<dbReference type="Pfam" id="PF00294">
    <property type="entry name" value="PfkB"/>
    <property type="match status" value="1"/>
</dbReference>
<organism evidence="5 6">
    <name type="scientific">Diplocloster agilis</name>
    <dbReference type="NCBI Taxonomy" id="2850323"/>
    <lineage>
        <taxon>Bacteria</taxon>
        <taxon>Bacillati</taxon>
        <taxon>Bacillota</taxon>
        <taxon>Clostridia</taxon>
        <taxon>Lachnospirales</taxon>
        <taxon>Lachnospiraceae</taxon>
        <taxon>Diplocloster</taxon>
    </lineage>
</organism>
<dbReference type="InterPro" id="IPR050306">
    <property type="entry name" value="PfkB_Carbo_kinase"/>
</dbReference>
<gene>
    <name evidence="5" type="ORF">KTH89_13605</name>
</gene>
<accession>A0A949JZS0</accession>
<evidence type="ECO:0000256" key="3">
    <source>
        <dbReference type="ARBA" id="ARBA00022777"/>
    </source>
</evidence>
<comment type="caution">
    <text evidence="5">The sequence shown here is derived from an EMBL/GenBank/DDBJ whole genome shotgun (WGS) entry which is preliminary data.</text>
</comment>
<protein>
    <submittedName>
        <fullName evidence="5">Carbohydrate kinase</fullName>
    </submittedName>
</protein>
<dbReference type="EMBL" id="JAHQCW010000022">
    <property type="protein sequence ID" value="MBU9737579.1"/>
    <property type="molecule type" value="Genomic_DNA"/>
</dbReference>
<dbReference type="AlphaFoldDB" id="A0A949JZS0"/>
<dbReference type="PANTHER" id="PTHR43085:SF57">
    <property type="entry name" value="CARBOHYDRATE KINASE PFKB DOMAIN-CONTAINING PROTEIN"/>
    <property type="match status" value="1"/>
</dbReference>
<evidence type="ECO:0000259" key="4">
    <source>
        <dbReference type="Pfam" id="PF00294"/>
    </source>
</evidence>
<evidence type="ECO:0000313" key="6">
    <source>
        <dbReference type="Proteomes" id="UP000712157"/>
    </source>
</evidence>
<dbReference type="RefSeq" id="WP_238722068.1">
    <property type="nucleotide sequence ID" value="NZ_JAHQCW010000022.1"/>
</dbReference>
<proteinExistence type="inferred from homology"/>
<dbReference type="Proteomes" id="UP000712157">
    <property type="component" value="Unassembled WGS sequence"/>
</dbReference>
<evidence type="ECO:0000313" key="5">
    <source>
        <dbReference type="EMBL" id="MBU9737579.1"/>
    </source>
</evidence>
<dbReference type="SUPFAM" id="SSF53613">
    <property type="entry name" value="Ribokinase-like"/>
    <property type="match status" value="1"/>
</dbReference>
<keyword evidence="3 5" id="KW-0418">Kinase</keyword>
<reference evidence="5" key="1">
    <citation type="submission" date="2021-06" db="EMBL/GenBank/DDBJ databases">
        <title>Description of novel taxa of the family Lachnospiraceae.</title>
        <authorList>
            <person name="Chaplin A.V."/>
            <person name="Sokolova S.R."/>
            <person name="Pikina A.P."/>
            <person name="Korzhanova M."/>
            <person name="Belova V."/>
            <person name="Korostin D."/>
            <person name="Efimov B.A."/>
        </authorList>
    </citation>
    <scope>NUCLEOTIDE SEQUENCE</scope>
    <source>
        <strain evidence="5">ASD5720</strain>
    </source>
</reference>
<feature type="domain" description="Carbohydrate kinase PfkB" evidence="4">
    <location>
        <begin position="2"/>
        <end position="306"/>
    </location>
</feature>
<sequence length="321" mass="35140">MLDITAIGEIVIDFTPAGFSEVGNTLYERHPGGGPANMLVAAAKNQMTGALLTKVGKDPFGTYLAGVLKKNGLESCGLRYSQNKPTITAWVDLDENKERSFFSIQTDMSLTDYSVEDIDYSLIDECGILHIAGSMMCWEKPMDAVKKAFAYAKKNHKLTSCDMNWRPVLSDREYAVREMAPFVRQFDILKLSDEEFELCTGTTDLETGSRMLLDGGVKFLAVTMGARGCYYRYANGGALVTAYEIQAVDSNGAGDAFTGYLLAGLWKQLKEGKEIGEIPPEEIGEIVDRANAAGALCTTKSGSLMAIPDADEVERFRNAHR</sequence>
<keyword evidence="2" id="KW-0808">Transferase</keyword>
<evidence type="ECO:0000256" key="2">
    <source>
        <dbReference type="ARBA" id="ARBA00022679"/>
    </source>
</evidence>
<dbReference type="InterPro" id="IPR011611">
    <property type="entry name" value="PfkB_dom"/>
</dbReference>
<keyword evidence="6" id="KW-1185">Reference proteome</keyword>
<dbReference type="InterPro" id="IPR029056">
    <property type="entry name" value="Ribokinase-like"/>
</dbReference>
<comment type="similarity">
    <text evidence="1">Belongs to the carbohydrate kinase PfkB family.</text>
</comment>
<dbReference type="Gene3D" id="3.40.1190.20">
    <property type="match status" value="1"/>
</dbReference>
<name>A0A949JZS0_9FIRM</name>
<dbReference type="GO" id="GO:0016301">
    <property type="term" value="F:kinase activity"/>
    <property type="evidence" value="ECO:0007669"/>
    <property type="project" value="UniProtKB-KW"/>
</dbReference>
<dbReference type="CDD" id="cd01167">
    <property type="entry name" value="bac_FRK"/>
    <property type="match status" value="1"/>
</dbReference>
<dbReference type="PANTHER" id="PTHR43085">
    <property type="entry name" value="HEXOKINASE FAMILY MEMBER"/>
    <property type="match status" value="1"/>
</dbReference>
<evidence type="ECO:0000256" key="1">
    <source>
        <dbReference type="ARBA" id="ARBA00010688"/>
    </source>
</evidence>